<keyword evidence="3" id="KW-1185">Reference proteome</keyword>
<name>A0A8H6ZCJ9_9AGAR</name>
<comment type="caution">
    <text evidence="2">The sequence shown here is derived from an EMBL/GenBank/DDBJ whole genome shotgun (WGS) entry which is preliminary data.</text>
</comment>
<organism evidence="2 3">
    <name type="scientific">Mycena sanguinolenta</name>
    <dbReference type="NCBI Taxonomy" id="230812"/>
    <lineage>
        <taxon>Eukaryota</taxon>
        <taxon>Fungi</taxon>
        <taxon>Dikarya</taxon>
        <taxon>Basidiomycota</taxon>
        <taxon>Agaricomycotina</taxon>
        <taxon>Agaricomycetes</taxon>
        <taxon>Agaricomycetidae</taxon>
        <taxon>Agaricales</taxon>
        <taxon>Marasmiineae</taxon>
        <taxon>Mycenaceae</taxon>
        <taxon>Mycena</taxon>
    </lineage>
</organism>
<dbReference type="PANTHER" id="PTHR39596">
    <property type="match status" value="1"/>
</dbReference>
<dbReference type="OrthoDB" id="2426273at2759"/>
<protein>
    <submittedName>
        <fullName evidence="2">Heterokaryon incompatibility</fullName>
    </submittedName>
</protein>
<evidence type="ECO:0000313" key="3">
    <source>
        <dbReference type="Proteomes" id="UP000623467"/>
    </source>
</evidence>
<dbReference type="InterPro" id="IPR010730">
    <property type="entry name" value="HET"/>
</dbReference>
<reference evidence="2" key="1">
    <citation type="submission" date="2020-05" db="EMBL/GenBank/DDBJ databases">
        <title>Mycena genomes resolve the evolution of fungal bioluminescence.</title>
        <authorList>
            <person name="Tsai I.J."/>
        </authorList>
    </citation>
    <scope>NUCLEOTIDE SEQUENCE</scope>
    <source>
        <strain evidence="2">160909Yilan</strain>
    </source>
</reference>
<dbReference type="PANTHER" id="PTHR39596:SF3">
    <property type="entry name" value="HETEROKARYON INCOMPATIBILITY DOMAIN-CONTAINING PROTEIN"/>
    <property type="match status" value="1"/>
</dbReference>
<proteinExistence type="predicted"/>
<dbReference type="EMBL" id="JACAZH010000002">
    <property type="protein sequence ID" value="KAF7374401.1"/>
    <property type="molecule type" value="Genomic_DNA"/>
</dbReference>
<evidence type="ECO:0000313" key="2">
    <source>
        <dbReference type="EMBL" id="KAF7374401.1"/>
    </source>
</evidence>
<accession>A0A8H6ZCJ9</accession>
<gene>
    <name evidence="2" type="ORF">MSAN_00324100</name>
</gene>
<feature type="domain" description="Heterokaryon incompatibility" evidence="1">
    <location>
        <begin position="310"/>
        <end position="392"/>
    </location>
</feature>
<dbReference type="Proteomes" id="UP000623467">
    <property type="component" value="Unassembled WGS sequence"/>
</dbReference>
<dbReference type="AlphaFoldDB" id="A0A8H6ZCJ9"/>
<sequence length="752" mass="84818">MDHFTIPDGTVHIRVPFRCTERYDGGDFFEYPARKGWTEDQLMGRSGFGNRTPAEVEAFFQTWLYFGTLISVLKLNGINVDPAEFITTDGLVTTAALPRRLRDWRMKGNRDAESKAAEKTIAIIKKVGTYMDRYCGVEGRDRERAMRAPSNAIPWPVALEISMSIIALGFVLTGAIRDMYKVPTFDVSWGASPLIKSKLLNAGWCPLDVRRLFLDVGIDGQYYLALAKFPHDTGFHSRCNERSCVARNVDESKYVIAHLHAGPCPHDAATLDVVEIIKEGGIPVLSWVKNIAGDRSGFIVEDARKSKQLFIAISHVWADGLGNPDENSLPICQLERIQARVDSVFPNGPHPVRFWMDTLCIPVAEEYKDLRKKSIALMQEIYKSAFAVLVFDAGIQKLSHSSTPHEKAATLYMSNWVHRLWTFQEGMFAQRLYFQLTDSVEDITADEEPDSNREDDSTGYFPHSARTAIAGHFVILKDFVEMKGDGDPSVGYWLLLPPLAHALQQRTTTRMSDEVICSATILDLDLRDILDVSVDKHQFLDFSDEDRKKAIDKVLAAGRMEVFLRQMRHFRPGIVFHHQKRMQREGYRWAPATMMGTQPGEFSSGINKAAAVSFKGNGLSVRYPGFILEPVHAGSQVEIAVKFKYYNHHYRVQIFPESEEPVVWDSSAVYAVVTALPLASLSDSGTEAVVGILKDPAAVHQEQVKKRRSRNVLHLDMALRCEWRAWVEPMETETNVAITGDMLGETQKWRLV</sequence>
<dbReference type="Pfam" id="PF06985">
    <property type="entry name" value="HET"/>
    <property type="match status" value="1"/>
</dbReference>
<evidence type="ECO:0000259" key="1">
    <source>
        <dbReference type="Pfam" id="PF06985"/>
    </source>
</evidence>